<dbReference type="InterPro" id="IPR038666">
    <property type="entry name" value="SSP1_head-tail_sf"/>
</dbReference>
<keyword evidence="2" id="KW-1185">Reference proteome</keyword>
<evidence type="ECO:0008006" key="3">
    <source>
        <dbReference type="Google" id="ProtNLM"/>
    </source>
</evidence>
<dbReference type="OrthoDB" id="5460234at2"/>
<gene>
    <name evidence="1" type="ORF">B9Z37_04240</name>
</gene>
<dbReference type="Pfam" id="PF05521">
    <property type="entry name" value="Phage_HCP"/>
    <property type="match status" value="1"/>
</dbReference>
<comment type="caution">
    <text evidence="1">The sequence shown here is derived from an EMBL/GenBank/DDBJ whole genome shotgun (WGS) entry which is preliminary data.</text>
</comment>
<dbReference type="InterPro" id="IPR008767">
    <property type="entry name" value="Phage_SPP1_head-tail_adaptor"/>
</dbReference>
<evidence type="ECO:0000313" key="1">
    <source>
        <dbReference type="EMBL" id="PUE55754.1"/>
    </source>
</evidence>
<dbReference type="NCBIfam" id="TIGR01563">
    <property type="entry name" value="gp16_SPP1"/>
    <property type="match status" value="1"/>
</dbReference>
<reference evidence="1 2" key="1">
    <citation type="submission" date="2017-04" db="EMBL/GenBank/DDBJ databases">
        <title>Unexpected and diverse lifestyles within the genus Limnohabitans.</title>
        <authorList>
            <person name="Kasalicky V."/>
            <person name="Mehrshad M."/>
            <person name="Andrei S.-A."/>
            <person name="Salcher M."/>
            <person name="Kratochvilova H."/>
            <person name="Simek K."/>
            <person name="Ghai R."/>
        </authorList>
    </citation>
    <scope>NUCLEOTIDE SEQUENCE [LARGE SCALE GENOMIC DNA]</scope>
    <source>
        <strain evidence="1 2">II-B4</strain>
    </source>
</reference>
<accession>A0A315EIR9</accession>
<organism evidence="1 2">
    <name type="scientific">Limnohabitans parvus II-B4</name>
    <dbReference type="NCBI Taxonomy" id="1293052"/>
    <lineage>
        <taxon>Bacteria</taxon>
        <taxon>Pseudomonadati</taxon>
        <taxon>Pseudomonadota</taxon>
        <taxon>Betaproteobacteria</taxon>
        <taxon>Burkholderiales</taxon>
        <taxon>Comamonadaceae</taxon>
        <taxon>Limnohabitans</taxon>
    </lineage>
</organism>
<protein>
    <recommendedName>
        <fullName evidence="3">Head-tail adaptor protein</fullName>
    </recommendedName>
</protein>
<dbReference type="Proteomes" id="UP000250790">
    <property type="component" value="Unassembled WGS sequence"/>
</dbReference>
<name>A0A315EIR9_9BURK</name>
<dbReference type="AlphaFoldDB" id="A0A315EIR9"/>
<dbReference type="RefSeq" id="WP_108311744.1">
    <property type="nucleotide sequence ID" value="NZ_NESN01000001.1"/>
</dbReference>
<dbReference type="Gene3D" id="2.40.10.270">
    <property type="entry name" value="Bacteriophage SPP1 head-tail adaptor protein"/>
    <property type="match status" value="1"/>
</dbReference>
<dbReference type="EMBL" id="NESN01000001">
    <property type="protein sequence ID" value="PUE55754.1"/>
    <property type="molecule type" value="Genomic_DNA"/>
</dbReference>
<evidence type="ECO:0000313" key="2">
    <source>
        <dbReference type="Proteomes" id="UP000250790"/>
    </source>
</evidence>
<sequence>MNPIGAGALTRRIRIQRPSTTKDRLGGPCRTWLDVATVWADIQPLLGREAVIAGRISAELTHQITVRHQSLFDNPHQVAQMRALYKARVFNIHSALDEDERRVKLILLACEGLDDG</sequence>
<proteinExistence type="predicted"/>